<feature type="region of interest" description="Disordered" evidence="1">
    <location>
        <begin position="196"/>
        <end position="228"/>
    </location>
</feature>
<dbReference type="EnsemblMetazoa" id="SSS_7394s_mrna">
    <property type="protein sequence ID" value="KAF7494207.1"/>
    <property type="gene ID" value="SSS_7394"/>
</dbReference>
<evidence type="ECO:0000256" key="1">
    <source>
        <dbReference type="SAM" id="MobiDB-lite"/>
    </source>
</evidence>
<evidence type="ECO:0000313" key="3">
    <source>
        <dbReference type="EMBL" id="KAF7494207.1"/>
    </source>
</evidence>
<feature type="chain" id="PRO_5038259321" evidence="2">
    <location>
        <begin position="24"/>
        <end position="405"/>
    </location>
</feature>
<feature type="signal peptide" evidence="2">
    <location>
        <begin position="1"/>
        <end position="23"/>
    </location>
</feature>
<evidence type="ECO:0000313" key="5">
    <source>
        <dbReference type="Proteomes" id="UP000070412"/>
    </source>
</evidence>
<keyword evidence="5" id="KW-1185">Reference proteome</keyword>
<reference evidence="5" key="1">
    <citation type="journal article" date="2020" name="PLoS Negl. Trop. Dis.">
        <title>High-quality nuclear genome for Sarcoptes scabiei-A critical resource for a neglected parasite.</title>
        <authorList>
            <person name="Korhonen P.K."/>
            <person name="Gasser R.B."/>
            <person name="Ma G."/>
            <person name="Wang T."/>
            <person name="Stroehlein A.J."/>
            <person name="Young N.D."/>
            <person name="Ang C.S."/>
            <person name="Fernando D.D."/>
            <person name="Lu H.C."/>
            <person name="Taylor S."/>
            <person name="Reynolds S.L."/>
            <person name="Mofiz E."/>
            <person name="Najaraj S.H."/>
            <person name="Gowda H."/>
            <person name="Madugundu A."/>
            <person name="Renuse S."/>
            <person name="Holt D."/>
            <person name="Pandey A."/>
            <person name="Papenfuss A.T."/>
            <person name="Fischer K."/>
        </authorList>
    </citation>
    <scope>NUCLEOTIDE SEQUENCE [LARGE SCALE GENOMIC DNA]</scope>
</reference>
<reference evidence="3" key="2">
    <citation type="submission" date="2020-01" db="EMBL/GenBank/DDBJ databases">
        <authorList>
            <person name="Korhonen P.K.K."/>
            <person name="Guangxu M.G."/>
            <person name="Wang T.W."/>
            <person name="Stroehlein A.J.S."/>
            <person name="Young N.D."/>
            <person name="Ang C.-S.A."/>
            <person name="Fernando D.W.F."/>
            <person name="Lu H.L."/>
            <person name="Taylor S.T."/>
            <person name="Ehtesham M.E.M."/>
            <person name="Najaraj S.H.N."/>
            <person name="Harsha G.H.G."/>
            <person name="Madugundu A.M."/>
            <person name="Renuse S.R."/>
            <person name="Holt D.H."/>
            <person name="Pandey A.P."/>
            <person name="Papenfuss A.P."/>
            <person name="Gasser R.B.G."/>
            <person name="Fischer K.F."/>
        </authorList>
    </citation>
    <scope>NUCLEOTIDE SEQUENCE</scope>
    <source>
        <strain evidence="3">SSS_KF_BRIS2020</strain>
    </source>
</reference>
<feature type="compositionally biased region" description="Basic and acidic residues" evidence="1">
    <location>
        <begin position="37"/>
        <end position="54"/>
    </location>
</feature>
<reference evidence="4" key="3">
    <citation type="submission" date="2022-06" db="UniProtKB">
        <authorList>
            <consortium name="EnsemblMetazoa"/>
        </authorList>
    </citation>
    <scope>IDENTIFICATION</scope>
</reference>
<feature type="compositionally biased region" description="Acidic residues" evidence="1">
    <location>
        <begin position="359"/>
        <end position="368"/>
    </location>
</feature>
<gene>
    <name evidence="3" type="ORF">SSS_7394</name>
</gene>
<evidence type="ECO:0000256" key="2">
    <source>
        <dbReference type="SAM" id="SignalP"/>
    </source>
</evidence>
<organism evidence="3">
    <name type="scientific">Sarcoptes scabiei</name>
    <name type="common">Itch mite</name>
    <name type="synonym">Acarus scabiei</name>
    <dbReference type="NCBI Taxonomy" id="52283"/>
    <lineage>
        <taxon>Eukaryota</taxon>
        <taxon>Metazoa</taxon>
        <taxon>Ecdysozoa</taxon>
        <taxon>Arthropoda</taxon>
        <taxon>Chelicerata</taxon>
        <taxon>Arachnida</taxon>
        <taxon>Acari</taxon>
        <taxon>Acariformes</taxon>
        <taxon>Sarcoptiformes</taxon>
        <taxon>Astigmata</taxon>
        <taxon>Psoroptidia</taxon>
        <taxon>Sarcoptoidea</taxon>
        <taxon>Sarcoptidae</taxon>
        <taxon>Sarcoptinae</taxon>
        <taxon>Sarcoptes</taxon>
    </lineage>
</organism>
<dbReference type="EMBL" id="WVUK01000054">
    <property type="protein sequence ID" value="KAF7494207.1"/>
    <property type="molecule type" value="Genomic_DNA"/>
</dbReference>
<feature type="compositionally biased region" description="Polar residues" evidence="1">
    <location>
        <begin position="197"/>
        <end position="208"/>
    </location>
</feature>
<name>A0A834RCH9_SARSC</name>
<dbReference type="Proteomes" id="UP000070412">
    <property type="component" value="Unassembled WGS sequence"/>
</dbReference>
<accession>A0A834RCH9</accession>
<dbReference type="OrthoDB" id="10466960at2759"/>
<proteinExistence type="predicted"/>
<evidence type="ECO:0000313" key="4">
    <source>
        <dbReference type="EnsemblMetazoa" id="KAF7494207.1"/>
    </source>
</evidence>
<feature type="region of interest" description="Disordered" evidence="1">
    <location>
        <begin position="78"/>
        <end position="124"/>
    </location>
</feature>
<feature type="region of interest" description="Disordered" evidence="1">
    <location>
        <begin position="358"/>
        <end position="405"/>
    </location>
</feature>
<keyword evidence="2" id="KW-0732">Signal</keyword>
<feature type="compositionally biased region" description="Basic and acidic residues" evidence="1">
    <location>
        <begin position="388"/>
        <end position="405"/>
    </location>
</feature>
<sequence length="405" mass="46836">MKIFSIKLTLIVIVLLIAISVKAQSNEETTTETTNEESDKTTENIEKENSKREDSSDESNYFLMRKIMMRRLMTKVMRKDGDLPPELKDPNYPFSDRSDGSKNMADDETGEDEQRFDPLGQFDDGQKKRQFYQDLLMNQLAKFESEVEPIMEKESNITEKNDMEEMLGAVKDLKKLIENHQIFNISKLMDDWREGRIQTSGNDSNGNYGKSDPTKSKSSKANKPVTKVHHQYHYRPRIQSYQSPMPPMPQMPMMEPSQSDLTFYRPPPITRTYVWIPQSKGMGSPYGTQFSAQSLPGPYSSTPNFNRSPLFEQRHQPSMMYMSSSPSMYHTMPMHRRMAPIPMYYNQMTNHMVARSADSDLDRDEIDNDQATSENRTADSEDNNTTESDEKISTSVDKSDEMEYH</sequence>
<feature type="compositionally biased region" description="Basic and acidic residues" evidence="1">
    <location>
        <begin position="78"/>
        <end position="89"/>
    </location>
</feature>
<dbReference type="AlphaFoldDB" id="A0A834RCH9"/>
<protein>
    <submittedName>
        <fullName evidence="3 4">Uncharacterized protein</fullName>
    </submittedName>
</protein>
<feature type="region of interest" description="Disordered" evidence="1">
    <location>
        <begin position="25"/>
        <end position="58"/>
    </location>
</feature>